<comment type="similarity">
    <text evidence="21">Belongs to the DHBP synthase family.</text>
</comment>
<evidence type="ECO:0000256" key="8">
    <source>
        <dbReference type="ARBA" id="ARBA00022619"/>
    </source>
</evidence>
<feature type="binding site" evidence="20">
    <location>
        <position position="271"/>
    </location>
    <ligand>
        <name>GTP</name>
        <dbReference type="ChEBI" id="CHEBI:37565"/>
    </ligand>
</feature>
<feature type="binding site" evidence="20">
    <location>
        <position position="268"/>
    </location>
    <ligand>
        <name>Zn(2+)</name>
        <dbReference type="ChEBI" id="CHEBI:29105"/>
        <note>catalytic</note>
    </ligand>
</feature>
<evidence type="ECO:0000256" key="20">
    <source>
        <dbReference type="HAMAP-Rule" id="MF_00179"/>
    </source>
</evidence>
<dbReference type="HAMAP" id="MF_00180">
    <property type="entry name" value="RibB"/>
    <property type="match status" value="1"/>
</dbReference>
<feature type="active site" description="Nucleophile" evidence="20">
    <location>
        <position position="329"/>
    </location>
</feature>
<dbReference type="GO" id="GO:0005829">
    <property type="term" value="C:cytosol"/>
    <property type="evidence" value="ECO:0007669"/>
    <property type="project" value="TreeGrafter"/>
</dbReference>
<comment type="pathway">
    <text evidence="4 20">Cofactor biosynthesis; riboflavin biosynthesis; 5-amino-6-(D-ribitylamino)uracil from GTP: step 1/4.</text>
</comment>
<feature type="site" description="Essential for catalytic activity" evidence="21">
    <location>
        <position position="124"/>
    </location>
</feature>
<evidence type="ECO:0000256" key="1">
    <source>
        <dbReference type="ARBA" id="ARBA00000141"/>
    </source>
</evidence>
<accession>A0A087LYK9</accession>
<dbReference type="OrthoDB" id="9793111at2"/>
<comment type="catalytic activity">
    <reaction evidence="1 21">
        <text>D-ribulose 5-phosphate = (2S)-2-hydroxy-3-oxobutyl phosphate + formate + H(+)</text>
        <dbReference type="Rhea" id="RHEA:18457"/>
        <dbReference type="ChEBI" id="CHEBI:15378"/>
        <dbReference type="ChEBI" id="CHEBI:15740"/>
        <dbReference type="ChEBI" id="CHEBI:58121"/>
        <dbReference type="ChEBI" id="CHEBI:58830"/>
        <dbReference type="EC" id="4.1.99.12"/>
    </reaction>
</comment>
<dbReference type="GO" id="GO:0003935">
    <property type="term" value="F:GTP cyclohydrolase II activity"/>
    <property type="evidence" value="ECO:0007669"/>
    <property type="project" value="UniProtKB-UniRule"/>
</dbReference>
<feature type="domain" description="GTP cyclohydrolase II" evidence="22">
    <location>
        <begin position="206"/>
        <end position="369"/>
    </location>
</feature>
<feature type="binding site" evidence="21">
    <location>
        <position position="26"/>
    </location>
    <ligand>
        <name>Mg(2+)</name>
        <dbReference type="ChEBI" id="CHEBI:18420"/>
        <label>2</label>
    </ligand>
</feature>
<evidence type="ECO:0000256" key="9">
    <source>
        <dbReference type="ARBA" id="ARBA00022723"/>
    </source>
</evidence>
<dbReference type="Pfam" id="PF00926">
    <property type="entry name" value="DHBP_synthase"/>
    <property type="match status" value="1"/>
</dbReference>
<feature type="binding site" evidence="21">
    <location>
        <position position="141"/>
    </location>
    <ligand>
        <name>Mg(2+)</name>
        <dbReference type="ChEBI" id="CHEBI:18420"/>
        <label>2</label>
    </ligand>
</feature>
<keyword evidence="16 21" id="KW-0456">Lyase</keyword>
<keyword evidence="15 21" id="KW-0464">Manganese</keyword>
<dbReference type="Proteomes" id="UP000028981">
    <property type="component" value="Unassembled WGS sequence"/>
</dbReference>
<evidence type="ECO:0000256" key="11">
    <source>
        <dbReference type="ARBA" id="ARBA00022801"/>
    </source>
</evidence>
<feature type="binding site" evidence="20">
    <location>
        <position position="255"/>
    </location>
    <ligand>
        <name>Zn(2+)</name>
        <dbReference type="ChEBI" id="CHEBI:29105"/>
        <note>catalytic</note>
    </ligand>
</feature>
<gene>
    <name evidence="21" type="primary">ribB</name>
    <name evidence="20" type="synonym">ribA</name>
    <name evidence="23" type="ORF">JP75_19095</name>
</gene>
<feature type="binding site" evidence="20">
    <location>
        <position position="315"/>
    </location>
    <ligand>
        <name>GTP</name>
        <dbReference type="ChEBI" id="CHEBI:37565"/>
    </ligand>
</feature>
<dbReference type="InterPro" id="IPR032677">
    <property type="entry name" value="GTP_cyclohydro_II"/>
</dbReference>
<evidence type="ECO:0000256" key="5">
    <source>
        <dbReference type="ARBA" id="ARBA00004904"/>
    </source>
</evidence>
<evidence type="ECO:0000256" key="2">
    <source>
        <dbReference type="ARBA" id="ARBA00001936"/>
    </source>
</evidence>
<dbReference type="SUPFAM" id="SSF55821">
    <property type="entry name" value="YrdC/RibB"/>
    <property type="match status" value="1"/>
</dbReference>
<comment type="function">
    <text evidence="18 20">Catalyzes the conversion of GTP to 2,5-diamino-6-ribosylamino-4(3H)-pyrimidinone 5'-phosphate (DARP), formate and pyrophosphate.</text>
</comment>
<keyword evidence="8 21" id="KW-0686">Riboflavin biosynthesis</keyword>
<feature type="binding site" evidence="20">
    <location>
        <begin position="293"/>
        <end position="295"/>
    </location>
    <ligand>
        <name>GTP</name>
        <dbReference type="ChEBI" id="CHEBI:37565"/>
    </ligand>
</feature>
<comment type="cofactor">
    <cofactor evidence="20">
        <name>Zn(2+)</name>
        <dbReference type="ChEBI" id="CHEBI:29105"/>
    </cofactor>
    <text evidence="20">Binds 1 zinc ion per subunit.</text>
</comment>
<dbReference type="InterPro" id="IPR000926">
    <property type="entry name" value="RibA"/>
</dbReference>
<comment type="cofactor">
    <cofactor evidence="2">
        <name>Mn(2+)</name>
        <dbReference type="ChEBI" id="CHEBI:29035"/>
    </cofactor>
</comment>
<keyword evidence="9 21" id="KW-0479">Metal-binding</keyword>
<keyword evidence="11 20" id="KW-0378">Hydrolase</keyword>
<dbReference type="GO" id="GO:0030145">
    <property type="term" value="F:manganese ion binding"/>
    <property type="evidence" value="ECO:0007669"/>
    <property type="project" value="UniProtKB-UniRule"/>
</dbReference>
<dbReference type="GO" id="GO:0005525">
    <property type="term" value="F:GTP binding"/>
    <property type="evidence" value="ECO:0007669"/>
    <property type="project" value="UniProtKB-KW"/>
</dbReference>
<keyword evidence="13 21" id="KW-0460">Magnesium</keyword>
<evidence type="ECO:0000313" key="23">
    <source>
        <dbReference type="EMBL" id="KFL29712.1"/>
    </source>
</evidence>
<dbReference type="UniPathway" id="UPA00275">
    <property type="reaction ID" value="UER00399"/>
</dbReference>
<comment type="function">
    <text evidence="3 21">Catalyzes the conversion of D-ribulose 5-phosphate to formate and 3,4-dihydroxy-2-butanone 4-phosphate.</text>
</comment>
<feature type="binding site" evidence="20">
    <location>
        <position position="355"/>
    </location>
    <ligand>
        <name>GTP</name>
        <dbReference type="ChEBI" id="CHEBI:37565"/>
    </ligand>
</feature>
<dbReference type="RefSeq" id="WP_035085869.1">
    <property type="nucleotide sequence ID" value="NZ_JQGC01000020.1"/>
</dbReference>
<feature type="binding site" evidence="21">
    <location>
        <begin position="138"/>
        <end position="142"/>
    </location>
    <ligand>
        <name>D-ribulose 5-phosphate</name>
        <dbReference type="ChEBI" id="CHEBI:58121"/>
    </ligand>
</feature>
<dbReference type="FunFam" id="3.90.870.10:FF:000001">
    <property type="entry name" value="Riboflavin biosynthesis protein RibBA"/>
    <property type="match status" value="1"/>
</dbReference>
<dbReference type="PIRSF" id="PIRSF001259">
    <property type="entry name" value="RibA"/>
    <property type="match status" value="1"/>
</dbReference>
<feature type="binding site" evidence="21">
    <location>
        <position position="26"/>
    </location>
    <ligand>
        <name>Mg(2+)</name>
        <dbReference type="ChEBI" id="CHEBI:18420"/>
        <label>1</label>
    </ligand>
</feature>
<feature type="binding site" evidence="21">
    <location>
        <begin position="25"/>
        <end position="26"/>
    </location>
    <ligand>
        <name>D-ribulose 5-phosphate</name>
        <dbReference type="ChEBI" id="CHEBI:58121"/>
    </ligand>
</feature>
<evidence type="ECO:0000256" key="19">
    <source>
        <dbReference type="ARBA" id="ARBA00049295"/>
    </source>
</evidence>
<feature type="binding site" evidence="21">
    <location>
        <position position="30"/>
    </location>
    <ligand>
        <name>D-ribulose 5-phosphate</name>
        <dbReference type="ChEBI" id="CHEBI:58121"/>
    </ligand>
</feature>
<evidence type="ECO:0000256" key="17">
    <source>
        <dbReference type="ARBA" id="ARBA00023268"/>
    </source>
</evidence>
<dbReference type="Gene3D" id="3.40.50.10990">
    <property type="entry name" value="GTP cyclohydrolase II"/>
    <property type="match status" value="1"/>
</dbReference>
<dbReference type="AlphaFoldDB" id="A0A087LYK9"/>
<name>A0A087LYK9_9HYPH</name>
<dbReference type="InterPro" id="IPR017945">
    <property type="entry name" value="DHBP_synth_RibB-like_a/b_dom"/>
</dbReference>
<evidence type="ECO:0000256" key="6">
    <source>
        <dbReference type="ARBA" id="ARBA00005520"/>
    </source>
</evidence>
<dbReference type="CDD" id="cd00641">
    <property type="entry name" value="GTP_cyclohydro2"/>
    <property type="match status" value="1"/>
</dbReference>
<dbReference type="PANTHER" id="PTHR21327">
    <property type="entry name" value="GTP CYCLOHYDROLASE II-RELATED"/>
    <property type="match status" value="1"/>
</dbReference>
<evidence type="ECO:0000256" key="21">
    <source>
        <dbReference type="HAMAP-Rule" id="MF_00180"/>
    </source>
</evidence>
<dbReference type="HAMAP" id="MF_00179">
    <property type="entry name" value="RibA"/>
    <property type="match status" value="1"/>
</dbReference>
<dbReference type="NCBIfam" id="TIGR00505">
    <property type="entry name" value="ribA"/>
    <property type="match status" value="1"/>
</dbReference>
<comment type="subunit">
    <text evidence="21">Homodimer.</text>
</comment>
<dbReference type="InterPro" id="IPR036144">
    <property type="entry name" value="RibA-like_sf"/>
</dbReference>
<sequence length="399" mass="42878">MPALSQALDRLRFGGMVILVDDEDRENEGDLVVAAEFATPEAVNFMATHGRGLICLALTGQQVDRLQLPAMTTSNRARRSTAFTVSIEARDGITTGISAYDRSRTIMAATNPGAEAADVVSPGHVFPLRAADGGVLVRNGHTEGAIDLMRLAGLQPAAAICEVMRDDGEMARRPDLELFAAQHDLPILSISDLVAYRCKTEVLVEQVASADLPSAFSGDAMRVHAFRSLLDGTEHLAMVKGPMTGTPLVRVHSECLTGDALGSLRCDCGAQLQESLRMIGESGGVLIYLRGQEGRGIGLANKIRAYALQDKGRDTVEANTDLGFAADARDYAIAAQILRALGVVTITLLTNNPQKAETLRANGIDVREQQSLIIAPNPFNLRYLQTKREKLGHTLTHQN</sequence>
<comment type="similarity">
    <text evidence="6">In the N-terminal section; belongs to the DHBP synthase family.</text>
</comment>
<organism evidence="23 24">
    <name type="scientific">Devosia riboflavina</name>
    <dbReference type="NCBI Taxonomy" id="46914"/>
    <lineage>
        <taxon>Bacteria</taxon>
        <taxon>Pseudomonadati</taxon>
        <taxon>Pseudomonadota</taxon>
        <taxon>Alphaproteobacteria</taxon>
        <taxon>Hyphomicrobiales</taxon>
        <taxon>Devosiaceae</taxon>
        <taxon>Devosia</taxon>
    </lineage>
</organism>
<dbReference type="FunFam" id="3.40.50.10990:FF:000001">
    <property type="entry name" value="Riboflavin biosynthesis protein RibBA"/>
    <property type="match status" value="1"/>
</dbReference>
<evidence type="ECO:0000256" key="16">
    <source>
        <dbReference type="ARBA" id="ARBA00023239"/>
    </source>
</evidence>
<evidence type="ECO:0000256" key="18">
    <source>
        <dbReference type="ARBA" id="ARBA00043932"/>
    </source>
</evidence>
<comment type="pathway">
    <text evidence="5 21">Cofactor biosynthesis; riboflavin biosynthesis; 2-hydroxy-3-oxobutyl phosphate from D-ribulose 5-phosphate: step 1/1.</text>
</comment>
<dbReference type="SMR" id="A0A087LYK9"/>
<dbReference type="GO" id="GO:0008270">
    <property type="term" value="F:zinc ion binding"/>
    <property type="evidence" value="ECO:0007669"/>
    <property type="project" value="UniProtKB-UniRule"/>
</dbReference>
<dbReference type="STRING" id="46914.JP75_19095"/>
<feature type="binding site" evidence="20">
    <location>
        <position position="266"/>
    </location>
    <ligand>
        <name>Zn(2+)</name>
        <dbReference type="ChEBI" id="CHEBI:29105"/>
        <note>catalytic</note>
    </ligand>
</feature>
<evidence type="ECO:0000256" key="3">
    <source>
        <dbReference type="ARBA" id="ARBA00002284"/>
    </source>
</evidence>
<keyword evidence="24" id="KW-1185">Reference proteome</keyword>
<evidence type="ECO:0000259" key="22">
    <source>
        <dbReference type="Pfam" id="PF00925"/>
    </source>
</evidence>
<keyword evidence="14 20" id="KW-0342">GTP-binding</keyword>
<feature type="site" description="Essential for catalytic activity" evidence="21">
    <location>
        <position position="162"/>
    </location>
</feature>
<evidence type="ECO:0000256" key="7">
    <source>
        <dbReference type="ARBA" id="ARBA00008976"/>
    </source>
</evidence>
<dbReference type="Pfam" id="PF00925">
    <property type="entry name" value="GTP_cyclohydro2"/>
    <property type="match status" value="1"/>
</dbReference>
<dbReference type="SUPFAM" id="SSF142695">
    <property type="entry name" value="RibA-like"/>
    <property type="match status" value="1"/>
</dbReference>
<dbReference type="NCBIfam" id="TIGR00506">
    <property type="entry name" value="ribB"/>
    <property type="match status" value="1"/>
</dbReference>
<dbReference type="NCBIfam" id="NF001591">
    <property type="entry name" value="PRK00393.1"/>
    <property type="match status" value="1"/>
</dbReference>
<feature type="active site" description="Proton acceptor" evidence="20">
    <location>
        <position position="327"/>
    </location>
</feature>
<dbReference type="GO" id="GO:0008686">
    <property type="term" value="F:3,4-dihydroxy-2-butanone-4-phosphate synthase activity"/>
    <property type="evidence" value="ECO:0007669"/>
    <property type="project" value="UniProtKB-UniRule"/>
</dbReference>
<comment type="catalytic activity">
    <reaction evidence="19 20">
        <text>GTP + 4 H2O = 2,5-diamino-6-hydroxy-4-(5-phosphoribosylamino)-pyrimidine + formate + 2 phosphate + 3 H(+)</text>
        <dbReference type="Rhea" id="RHEA:23704"/>
        <dbReference type="ChEBI" id="CHEBI:15377"/>
        <dbReference type="ChEBI" id="CHEBI:15378"/>
        <dbReference type="ChEBI" id="CHEBI:15740"/>
        <dbReference type="ChEBI" id="CHEBI:37565"/>
        <dbReference type="ChEBI" id="CHEBI:43474"/>
        <dbReference type="ChEBI" id="CHEBI:58614"/>
        <dbReference type="EC" id="3.5.4.25"/>
    </reaction>
</comment>
<evidence type="ECO:0000256" key="10">
    <source>
        <dbReference type="ARBA" id="ARBA00022741"/>
    </source>
</evidence>
<keyword evidence="17" id="KW-0511">Multifunctional enzyme</keyword>
<comment type="similarity">
    <text evidence="7">In the C-terminal section; belongs to the GTP cyclohydrolase II family.</text>
</comment>
<dbReference type="GO" id="GO:0009231">
    <property type="term" value="P:riboflavin biosynthetic process"/>
    <property type="evidence" value="ECO:0007669"/>
    <property type="project" value="UniProtKB-UniRule"/>
</dbReference>
<keyword evidence="10 20" id="KW-0547">Nucleotide-binding</keyword>
<comment type="cofactor">
    <cofactor evidence="21">
        <name>Mg(2+)</name>
        <dbReference type="ChEBI" id="CHEBI:18420"/>
    </cofactor>
    <cofactor evidence="21">
        <name>Mn(2+)</name>
        <dbReference type="ChEBI" id="CHEBI:29035"/>
    </cofactor>
    <text evidence="21">Binds 2 divalent metal cations per subunit. Magnesium or manganese.</text>
</comment>
<dbReference type="EC" id="3.5.4.25" evidence="20"/>
<reference evidence="23 24" key="1">
    <citation type="submission" date="2014-08" db="EMBL/GenBank/DDBJ databases">
        <authorList>
            <person name="Hassan Y.I."/>
            <person name="Lepp D."/>
            <person name="Zhou T."/>
        </authorList>
    </citation>
    <scope>NUCLEOTIDE SEQUENCE [LARGE SCALE GENOMIC DNA]</scope>
    <source>
        <strain evidence="23 24">IFO13584</strain>
    </source>
</reference>
<evidence type="ECO:0000256" key="4">
    <source>
        <dbReference type="ARBA" id="ARBA00004853"/>
    </source>
</evidence>
<feature type="binding site" evidence="20">
    <location>
        <begin position="250"/>
        <end position="254"/>
    </location>
    <ligand>
        <name>GTP</name>
        <dbReference type="ChEBI" id="CHEBI:37565"/>
    </ligand>
</feature>
<dbReference type="GO" id="GO:0000287">
    <property type="term" value="F:magnesium ion binding"/>
    <property type="evidence" value="ECO:0007669"/>
    <property type="project" value="UniProtKB-UniRule"/>
</dbReference>
<evidence type="ECO:0000256" key="12">
    <source>
        <dbReference type="ARBA" id="ARBA00022833"/>
    </source>
</evidence>
<keyword evidence="12 20" id="KW-0862">Zinc</keyword>
<dbReference type="InterPro" id="IPR000422">
    <property type="entry name" value="DHBP_synthase_RibB"/>
</dbReference>
<feature type="binding site" evidence="20">
    <location>
        <position position="350"/>
    </location>
    <ligand>
        <name>GTP</name>
        <dbReference type="ChEBI" id="CHEBI:37565"/>
    </ligand>
</feature>
<evidence type="ECO:0000256" key="14">
    <source>
        <dbReference type="ARBA" id="ARBA00023134"/>
    </source>
</evidence>
<dbReference type="PANTHER" id="PTHR21327:SF18">
    <property type="entry name" value="3,4-DIHYDROXY-2-BUTANONE 4-PHOSPHATE SYNTHASE"/>
    <property type="match status" value="1"/>
</dbReference>
<comment type="similarity">
    <text evidence="20">Belongs to the GTP cyclohydrolase II family.</text>
</comment>
<dbReference type="EMBL" id="JQGC01000020">
    <property type="protein sequence ID" value="KFL29712.1"/>
    <property type="molecule type" value="Genomic_DNA"/>
</dbReference>
<dbReference type="EC" id="4.1.99.12" evidence="21"/>
<dbReference type="Gene3D" id="3.90.870.10">
    <property type="entry name" value="DHBP synthase"/>
    <property type="match status" value="1"/>
</dbReference>
<protein>
    <recommendedName>
        <fullName evidence="20 21">Multifunctional fusion protein</fullName>
    </recommendedName>
    <domain>
        <recommendedName>
            <fullName evidence="20">GTP cyclohydrolase-2</fullName>
            <ecNumber evidence="20">3.5.4.25</ecNumber>
        </recommendedName>
        <alternativeName>
            <fullName evidence="20">GTP cyclohydrolase II</fullName>
        </alternativeName>
    </domain>
    <domain>
        <recommendedName>
            <fullName evidence="21">3,4-dihydroxy-2-butanone 4-phosphate synthase</fullName>
            <shortName evidence="21">DHBP synthase</shortName>
            <ecNumber evidence="21">4.1.99.12</ecNumber>
        </recommendedName>
    </domain>
</protein>
<proteinExistence type="inferred from homology"/>
<evidence type="ECO:0000256" key="13">
    <source>
        <dbReference type="ARBA" id="ARBA00022842"/>
    </source>
</evidence>
<comment type="caution">
    <text evidence="23">The sequence shown here is derived from an EMBL/GenBank/DDBJ whole genome shotgun (WGS) entry which is preliminary data.</text>
</comment>
<evidence type="ECO:0000313" key="24">
    <source>
        <dbReference type="Proteomes" id="UP000028981"/>
    </source>
</evidence>
<evidence type="ECO:0000256" key="15">
    <source>
        <dbReference type="ARBA" id="ARBA00023211"/>
    </source>
</evidence>